<feature type="domain" description="BHLH" evidence="2">
    <location>
        <begin position="31"/>
        <end position="83"/>
    </location>
</feature>
<dbReference type="Pfam" id="PF00010">
    <property type="entry name" value="HLH"/>
    <property type="match status" value="1"/>
</dbReference>
<evidence type="ECO:0000256" key="1">
    <source>
        <dbReference type="SAM" id="MobiDB-lite"/>
    </source>
</evidence>
<dbReference type="EMBL" id="JAPZBR010000001">
    <property type="protein sequence ID" value="KAJ5367459.1"/>
    <property type="molecule type" value="Genomic_DNA"/>
</dbReference>
<comment type="caution">
    <text evidence="3">The sequence shown here is derived from an EMBL/GenBank/DDBJ whole genome shotgun (WGS) entry which is preliminary data.</text>
</comment>
<dbReference type="CDD" id="cd00083">
    <property type="entry name" value="bHLH_SF"/>
    <property type="match status" value="1"/>
</dbReference>
<sequence>MDPASTLPTIELQAPMTQATKKKRIRNWTAEDRALHREFEKSRREAFSESLMELTKIIPALQVEPRPSKHVILDASIAYHQAQHAKCVRISQAFESMVAERDDLLQEINELRALCHPGTYAPRQARPIDSAVLGMLAEDKLSTADPTNEHGSIQSPTEAPSQAIGISLPGPQQTESLLAVPQGSLLDTTHPSPARLANAHNPITLPEWSWKEPRNILQQTAFSPSAINEAALLWNRPPTATPPRDVGHEFDVDHLYPIDDSAQFWTQHSSSLQVTPPGDNVAFANLDVSTLLHPYPSVMSMFPPEEENLDTYGSPNVEISFNPNTEQLSIPMGNMVGDGTNNPPSTMCPTN</sequence>
<dbReference type="GO" id="GO:0046983">
    <property type="term" value="F:protein dimerization activity"/>
    <property type="evidence" value="ECO:0007669"/>
    <property type="project" value="InterPro"/>
</dbReference>
<feature type="compositionally biased region" description="Polar residues" evidence="1">
    <location>
        <begin position="144"/>
        <end position="160"/>
    </location>
</feature>
<dbReference type="InterPro" id="IPR036638">
    <property type="entry name" value="HLH_DNA-bd_sf"/>
</dbReference>
<dbReference type="SUPFAM" id="SSF47459">
    <property type="entry name" value="HLH, helix-loop-helix DNA-binding domain"/>
    <property type="match status" value="1"/>
</dbReference>
<reference evidence="3" key="2">
    <citation type="journal article" date="2023" name="IMA Fungus">
        <title>Comparative genomic study of the Penicillium genus elucidates a diverse pangenome and 15 lateral gene transfer events.</title>
        <authorList>
            <person name="Petersen C."/>
            <person name="Sorensen T."/>
            <person name="Nielsen M.R."/>
            <person name="Sondergaard T.E."/>
            <person name="Sorensen J.L."/>
            <person name="Fitzpatrick D.A."/>
            <person name="Frisvad J.C."/>
            <person name="Nielsen K.L."/>
        </authorList>
    </citation>
    <scope>NUCLEOTIDE SEQUENCE</scope>
    <source>
        <strain evidence="3">IBT 35675</strain>
    </source>
</reference>
<feature type="region of interest" description="Disordered" evidence="1">
    <location>
        <begin position="142"/>
        <end position="169"/>
    </location>
</feature>
<evidence type="ECO:0000313" key="3">
    <source>
        <dbReference type="EMBL" id="KAJ5367459.1"/>
    </source>
</evidence>
<evidence type="ECO:0000259" key="2">
    <source>
        <dbReference type="PROSITE" id="PS50888"/>
    </source>
</evidence>
<dbReference type="InterPro" id="IPR011598">
    <property type="entry name" value="bHLH_dom"/>
</dbReference>
<organism evidence="3 4">
    <name type="scientific">Penicillium brevicompactum</name>
    <dbReference type="NCBI Taxonomy" id="5074"/>
    <lineage>
        <taxon>Eukaryota</taxon>
        <taxon>Fungi</taxon>
        <taxon>Dikarya</taxon>
        <taxon>Ascomycota</taxon>
        <taxon>Pezizomycotina</taxon>
        <taxon>Eurotiomycetes</taxon>
        <taxon>Eurotiomycetidae</taxon>
        <taxon>Eurotiales</taxon>
        <taxon>Aspergillaceae</taxon>
        <taxon>Penicillium</taxon>
    </lineage>
</organism>
<gene>
    <name evidence="3" type="ORF">N7541_001400</name>
</gene>
<accession>A0A9W9RYL9</accession>
<dbReference type="Gene3D" id="4.10.280.10">
    <property type="entry name" value="Helix-loop-helix DNA-binding domain"/>
    <property type="match status" value="1"/>
</dbReference>
<protein>
    <recommendedName>
        <fullName evidence="2">BHLH domain-containing protein</fullName>
    </recommendedName>
</protein>
<evidence type="ECO:0000313" key="4">
    <source>
        <dbReference type="Proteomes" id="UP001148299"/>
    </source>
</evidence>
<dbReference type="AlphaFoldDB" id="A0A9W9RYL9"/>
<name>A0A9W9RYL9_PENBR</name>
<reference evidence="3" key="1">
    <citation type="submission" date="2022-12" db="EMBL/GenBank/DDBJ databases">
        <authorList>
            <person name="Petersen C."/>
        </authorList>
    </citation>
    <scope>NUCLEOTIDE SEQUENCE</scope>
    <source>
        <strain evidence="3">IBT 35675</strain>
    </source>
</reference>
<proteinExistence type="predicted"/>
<dbReference type="PROSITE" id="PS50888">
    <property type="entry name" value="BHLH"/>
    <property type="match status" value="1"/>
</dbReference>
<dbReference type="Proteomes" id="UP001148299">
    <property type="component" value="Unassembled WGS sequence"/>
</dbReference>
<keyword evidence="4" id="KW-1185">Reference proteome</keyword>